<evidence type="ECO:0000259" key="3">
    <source>
        <dbReference type="PROSITE" id="PS50202"/>
    </source>
</evidence>
<accession>A0A915EJM4</accession>
<evidence type="ECO:0000256" key="1">
    <source>
        <dbReference type="RuleBase" id="RU003425"/>
    </source>
</evidence>
<sequence length="362" mass="39758">MSHYQILKKFHFKCTKNISLQDDIESVCCRQRLKENLLHLPFIESSNRNMEALAGNMSTFVLGVVVPLSTMAAVAIGCGDNRQAANNRKKPGPVKKHGSVSSKKNHSSKSKSGRVISSNKSLKKGKHGSESKKLEKNASTKDASKKPSKDKLKNKKNDPSNTSSVGKAIKPGSIKSASAISATTSGKSASAEVTAKLPSCKPPQSYKQLESSRRSVPVYTAEPMSHIRMEPHQLFYNSFGGVQQVTLHNTGASTERHAIKVKCSDNGLYRVNPVYAFVEPGRSLSLNIYRNASAVSAESRLDKLVFVVAPVSKEEVDPMNAFKDERVNHPSLSFRWLSPVLLLLQPFRHSMKPVVSVSDWKK</sequence>
<keyword evidence="4" id="KW-1185">Reference proteome</keyword>
<feature type="compositionally biased region" description="Basic and acidic residues" evidence="2">
    <location>
        <begin position="127"/>
        <end position="158"/>
    </location>
</feature>
<dbReference type="PANTHER" id="PTHR22947">
    <property type="entry name" value="MAJOR SPERM PROTEIN"/>
    <property type="match status" value="1"/>
</dbReference>
<keyword evidence="1" id="KW-0206">Cytoskeleton</keyword>
<comment type="function">
    <text evidence="1">Central component in molecular interactions underlying sperm crawling. Forms an extensive filament system that extends from sperm villipoda, along the leading edge of the pseudopod.</text>
</comment>
<keyword evidence="1" id="KW-0963">Cytoplasm</keyword>
<dbReference type="InterPro" id="IPR000535">
    <property type="entry name" value="MSP_dom"/>
</dbReference>
<dbReference type="Proteomes" id="UP000887574">
    <property type="component" value="Unplaced"/>
</dbReference>
<protein>
    <recommendedName>
        <fullName evidence="1">Major sperm protein</fullName>
    </recommendedName>
</protein>
<dbReference type="Pfam" id="PF00635">
    <property type="entry name" value="Motile_Sperm"/>
    <property type="match status" value="1"/>
</dbReference>
<proteinExistence type="predicted"/>
<feature type="compositionally biased region" description="Low complexity" evidence="2">
    <location>
        <begin position="172"/>
        <end position="191"/>
    </location>
</feature>
<dbReference type="PANTHER" id="PTHR22947:SF12">
    <property type="entry name" value="MAJOR SPERM PROTEIN"/>
    <property type="match status" value="1"/>
</dbReference>
<dbReference type="SUPFAM" id="SSF49354">
    <property type="entry name" value="PapD-like"/>
    <property type="match status" value="1"/>
</dbReference>
<reference evidence="5" key="1">
    <citation type="submission" date="2022-11" db="UniProtKB">
        <authorList>
            <consortium name="WormBaseParasite"/>
        </authorList>
    </citation>
    <scope>IDENTIFICATION</scope>
</reference>
<dbReference type="Gene3D" id="2.60.40.10">
    <property type="entry name" value="Immunoglobulins"/>
    <property type="match status" value="1"/>
</dbReference>
<dbReference type="AlphaFoldDB" id="A0A915EJM4"/>
<evidence type="ECO:0000313" key="4">
    <source>
        <dbReference type="Proteomes" id="UP000887574"/>
    </source>
</evidence>
<dbReference type="InterPro" id="IPR013783">
    <property type="entry name" value="Ig-like_fold"/>
</dbReference>
<feature type="compositionally biased region" description="Basic residues" evidence="2">
    <location>
        <begin position="87"/>
        <end position="112"/>
    </location>
</feature>
<evidence type="ECO:0000313" key="5">
    <source>
        <dbReference type="WBParaSite" id="jg6602"/>
    </source>
</evidence>
<organism evidence="4 5">
    <name type="scientific">Ditylenchus dipsaci</name>
    <dbReference type="NCBI Taxonomy" id="166011"/>
    <lineage>
        <taxon>Eukaryota</taxon>
        <taxon>Metazoa</taxon>
        <taxon>Ecdysozoa</taxon>
        <taxon>Nematoda</taxon>
        <taxon>Chromadorea</taxon>
        <taxon>Rhabditida</taxon>
        <taxon>Tylenchina</taxon>
        <taxon>Tylenchomorpha</taxon>
        <taxon>Sphaerularioidea</taxon>
        <taxon>Anguinidae</taxon>
        <taxon>Anguininae</taxon>
        <taxon>Ditylenchus</taxon>
    </lineage>
</organism>
<dbReference type="PROSITE" id="PS50202">
    <property type="entry name" value="MSP"/>
    <property type="match status" value="1"/>
</dbReference>
<feature type="domain" description="MSP" evidence="3">
    <location>
        <begin position="226"/>
        <end position="362"/>
    </location>
</feature>
<name>A0A915EJM4_9BILA</name>
<dbReference type="WBParaSite" id="jg6602">
    <property type="protein sequence ID" value="jg6602"/>
    <property type="gene ID" value="jg6602"/>
</dbReference>
<dbReference type="InterPro" id="IPR008962">
    <property type="entry name" value="PapD-like_sf"/>
</dbReference>
<dbReference type="InterPro" id="IPR051774">
    <property type="entry name" value="Sperm-specific_class_P"/>
</dbReference>
<feature type="region of interest" description="Disordered" evidence="2">
    <location>
        <begin position="82"/>
        <end position="215"/>
    </location>
</feature>
<evidence type="ECO:0000256" key="2">
    <source>
        <dbReference type="SAM" id="MobiDB-lite"/>
    </source>
</evidence>